<accession>A0A9D1ZW31</accession>
<dbReference type="GO" id="GO:0006749">
    <property type="term" value="P:glutathione metabolic process"/>
    <property type="evidence" value="ECO:0007669"/>
    <property type="project" value="TreeGrafter"/>
</dbReference>
<sequence length="676" mass="73180">MKLAIGIDTGGTYTDAVLYDFDEKKILGTAKALTTREDLCIGIENALDALPREYFKDVRMLSLSTTLATNACVEGKGGAAKLFFFGGDKDILQKYGGEYGLPPVGEICIEPCGTDISGRITAPPDWDKFEKDVRENCVGQDGLGVIELYSVKNGAAIEREAKERIAKITDIPVTCGCELFRELNSLQRGAGTLLNARLYPVVEEFLRAVRRAVSARGINAPVVIMRSDGSLMTESFARMHPVETLLCGPAASVAGGYGLTHEKNAVIVDMGGTTTDIAIVRGALPVRAESGITVGKWNTCVDGMLIRTFGLGGDSAVHYRGKKLVMEEYRVIPLCAAAARYPAMKERLERFAQSGAGVHTVFRYEFYVLAKRPRSLEKYGESERALLKALENGPLILDDAAAAAGRDIYTFRPARLIREGTVQVCGLTPTDLMHVRGDFLRFDPAISRLGAKIVAENLGVTVEQLCDMVYREVEHKMYGNIVKLLLQVQDPFYAKRGFGEEGEHFIEESYRYARGERSGALVRAPFATDFKLVGIGAPIRLFLGGVAKLLGTEAVVPEHGEVANAVGAVTGSVYAASEAEVRAGFLESGEAGYFVYGEGETRAFKEESEAEEYAEHLARESARAKAAERGASGEIAVTCEKKRHAAAIGYGEEGSETLFVRTVYAANAVGSVGYVR</sequence>
<evidence type="ECO:0000259" key="2">
    <source>
        <dbReference type="Pfam" id="PF05378"/>
    </source>
</evidence>
<proteinExistence type="predicted"/>
<reference evidence="3" key="2">
    <citation type="submission" date="2021-04" db="EMBL/GenBank/DDBJ databases">
        <authorList>
            <person name="Gilroy R."/>
        </authorList>
    </citation>
    <scope>NUCLEOTIDE SEQUENCE</scope>
    <source>
        <strain evidence="3">1345</strain>
    </source>
</reference>
<feature type="domain" description="Hydantoinase A/oxoprolinase" evidence="1">
    <location>
        <begin position="188"/>
        <end position="325"/>
    </location>
</feature>
<dbReference type="InterPro" id="IPR045079">
    <property type="entry name" value="Oxoprolinase-like"/>
</dbReference>
<evidence type="ECO:0000313" key="3">
    <source>
        <dbReference type="EMBL" id="HIY97551.1"/>
    </source>
</evidence>
<dbReference type="AlphaFoldDB" id="A0A9D1ZW31"/>
<name>A0A9D1ZW31_9FIRM</name>
<dbReference type="InterPro" id="IPR002821">
    <property type="entry name" value="Hydantoinase_A"/>
</dbReference>
<dbReference type="PANTHER" id="PTHR11365:SF2">
    <property type="entry name" value="5-OXOPROLINASE"/>
    <property type="match status" value="1"/>
</dbReference>
<gene>
    <name evidence="3" type="ORF">H9729_07665</name>
</gene>
<evidence type="ECO:0000259" key="1">
    <source>
        <dbReference type="Pfam" id="PF01968"/>
    </source>
</evidence>
<reference evidence="3" key="1">
    <citation type="journal article" date="2021" name="PeerJ">
        <title>Extensive microbial diversity within the chicken gut microbiome revealed by metagenomics and culture.</title>
        <authorList>
            <person name="Gilroy R."/>
            <person name="Ravi A."/>
            <person name="Getino M."/>
            <person name="Pursley I."/>
            <person name="Horton D.L."/>
            <person name="Alikhan N.F."/>
            <person name="Baker D."/>
            <person name="Gharbi K."/>
            <person name="Hall N."/>
            <person name="Watson M."/>
            <person name="Adriaenssens E.M."/>
            <person name="Foster-Nyarko E."/>
            <person name="Jarju S."/>
            <person name="Secka A."/>
            <person name="Antonio M."/>
            <person name="Oren A."/>
            <person name="Chaudhuri R.R."/>
            <person name="La Ragione R."/>
            <person name="Hildebrand F."/>
            <person name="Pallen M.J."/>
        </authorList>
    </citation>
    <scope>NUCLEOTIDE SEQUENCE</scope>
    <source>
        <strain evidence="3">1345</strain>
    </source>
</reference>
<dbReference type="SUPFAM" id="SSF53067">
    <property type="entry name" value="Actin-like ATPase domain"/>
    <property type="match status" value="1"/>
</dbReference>
<dbReference type="InterPro" id="IPR043129">
    <property type="entry name" value="ATPase_NBD"/>
</dbReference>
<protein>
    <submittedName>
        <fullName evidence="3">Hydantoinase/oxoprolinase family protein</fullName>
    </submittedName>
</protein>
<dbReference type="GO" id="GO:0005829">
    <property type="term" value="C:cytosol"/>
    <property type="evidence" value="ECO:0007669"/>
    <property type="project" value="TreeGrafter"/>
</dbReference>
<dbReference type="Pfam" id="PF05378">
    <property type="entry name" value="Hydant_A_N"/>
    <property type="match status" value="1"/>
</dbReference>
<organism evidence="3 4">
    <name type="scientific">Candidatus Borkfalkia excrementigallinarum</name>
    <dbReference type="NCBI Taxonomy" id="2838506"/>
    <lineage>
        <taxon>Bacteria</taxon>
        <taxon>Bacillati</taxon>
        <taxon>Bacillota</taxon>
        <taxon>Clostridia</taxon>
        <taxon>Christensenellales</taxon>
        <taxon>Christensenellaceae</taxon>
        <taxon>Candidatus Borkfalkia</taxon>
    </lineage>
</organism>
<dbReference type="EMBL" id="DXCQ01000071">
    <property type="protein sequence ID" value="HIY97551.1"/>
    <property type="molecule type" value="Genomic_DNA"/>
</dbReference>
<dbReference type="InterPro" id="IPR008040">
    <property type="entry name" value="Hydant_A_N"/>
</dbReference>
<dbReference type="Pfam" id="PF01968">
    <property type="entry name" value="Hydantoinase_A"/>
    <property type="match status" value="1"/>
</dbReference>
<dbReference type="PANTHER" id="PTHR11365">
    <property type="entry name" value="5-OXOPROLINASE RELATED"/>
    <property type="match status" value="1"/>
</dbReference>
<dbReference type="GO" id="GO:0017168">
    <property type="term" value="F:5-oxoprolinase (ATP-hydrolyzing) activity"/>
    <property type="evidence" value="ECO:0007669"/>
    <property type="project" value="TreeGrafter"/>
</dbReference>
<feature type="domain" description="Hydantoinase/oxoprolinase N-terminal" evidence="2">
    <location>
        <begin position="5"/>
        <end position="167"/>
    </location>
</feature>
<dbReference type="Proteomes" id="UP000886750">
    <property type="component" value="Unassembled WGS sequence"/>
</dbReference>
<comment type="caution">
    <text evidence="3">The sequence shown here is derived from an EMBL/GenBank/DDBJ whole genome shotgun (WGS) entry which is preliminary data.</text>
</comment>
<evidence type="ECO:0000313" key="4">
    <source>
        <dbReference type="Proteomes" id="UP000886750"/>
    </source>
</evidence>